<dbReference type="GO" id="GO:0000981">
    <property type="term" value="F:DNA-binding transcription factor activity, RNA polymerase II-specific"/>
    <property type="evidence" value="ECO:0007669"/>
    <property type="project" value="TreeGrafter"/>
</dbReference>
<dbReference type="GO" id="GO:0008270">
    <property type="term" value="F:zinc ion binding"/>
    <property type="evidence" value="ECO:0007669"/>
    <property type="project" value="UniProtKB-KW"/>
</dbReference>
<evidence type="ECO:0000256" key="3">
    <source>
        <dbReference type="ARBA" id="ARBA00022771"/>
    </source>
</evidence>
<evidence type="ECO:0000313" key="9">
    <source>
        <dbReference type="WBParaSite" id="ACAC_0000829901-mRNA-1"/>
    </source>
</evidence>
<reference evidence="8" key="1">
    <citation type="submission" date="2012-09" db="EMBL/GenBank/DDBJ databases">
        <authorList>
            <person name="Martin A.A."/>
        </authorList>
    </citation>
    <scope>NUCLEOTIDE SEQUENCE</scope>
</reference>
<evidence type="ECO:0000256" key="1">
    <source>
        <dbReference type="ARBA" id="ARBA00022723"/>
    </source>
</evidence>
<dbReference type="SMART" id="SM00355">
    <property type="entry name" value="ZnF_C2H2"/>
    <property type="match status" value="5"/>
</dbReference>
<feature type="domain" description="C2H2-type" evidence="7">
    <location>
        <begin position="227"/>
        <end position="255"/>
    </location>
</feature>
<dbReference type="InterPro" id="IPR036236">
    <property type="entry name" value="Znf_C2H2_sf"/>
</dbReference>
<dbReference type="WBParaSite" id="ACAC_0000829901-mRNA-1">
    <property type="protein sequence ID" value="ACAC_0000829901-mRNA-1"/>
    <property type="gene ID" value="ACAC_0000829901"/>
</dbReference>
<dbReference type="AlphaFoldDB" id="A0A0K0DCJ7"/>
<accession>A0A0K0DCJ7</accession>
<evidence type="ECO:0000313" key="8">
    <source>
        <dbReference type="Proteomes" id="UP000035642"/>
    </source>
</evidence>
<evidence type="ECO:0000259" key="7">
    <source>
        <dbReference type="PROSITE" id="PS50157"/>
    </source>
</evidence>
<dbReference type="Pfam" id="PF00096">
    <property type="entry name" value="zf-C2H2"/>
    <property type="match status" value="2"/>
</dbReference>
<dbReference type="PROSITE" id="PS50157">
    <property type="entry name" value="ZINC_FINGER_C2H2_2"/>
    <property type="match status" value="4"/>
</dbReference>
<protein>
    <submittedName>
        <fullName evidence="9">C2H2-type domain-containing protein</fullName>
    </submittedName>
</protein>
<proteinExistence type="predicted"/>
<dbReference type="PANTHER" id="PTHR24409">
    <property type="entry name" value="ZINC FINGER PROTEIN 142"/>
    <property type="match status" value="1"/>
</dbReference>
<organism evidence="8 9">
    <name type="scientific">Angiostrongylus cantonensis</name>
    <name type="common">Rat lungworm</name>
    <dbReference type="NCBI Taxonomy" id="6313"/>
    <lineage>
        <taxon>Eukaryota</taxon>
        <taxon>Metazoa</taxon>
        <taxon>Ecdysozoa</taxon>
        <taxon>Nematoda</taxon>
        <taxon>Chromadorea</taxon>
        <taxon>Rhabditida</taxon>
        <taxon>Rhabditina</taxon>
        <taxon>Rhabditomorpha</taxon>
        <taxon>Strongyloidea</taxon>
        <taxon>Metastrongylidae</taxon>
        <taxon>Angiostrongylus</taxon>
    </lineage>
</organism>
<reference evidence="9" key="2">
    <citation type="submission" date="2017-02" db="UniProtKB">
        <authorList>
            <consortium name="WormBaseParasite"/>
        </authorList>
    </citation>
    <scope>IDENTIFICATION</scope>
</reference>
<dbReference type="Proteomes" id="UP000035642">
    <property type="component" value="Unassembled WGS sequence"/>
</dbReference>
<dbReference type="InterPro" id="IPR013087">
    <property type="entry name" value="Znf_C2H2_type"/>
</dbReference>
<dbReference type="Gene3D" id="3.30.160.60">
    <property type="entry name" value="Classic Zinc Finger"/>
    <property type="match status" value="2"/>
</dbReference>
<evidence type="ECO:0000256" key="2">
    <source>
        <dbReference type="ARBA" id="ARBA00022737"/>
    </source>
</evidence>
<keyword evidence="2" id="KW-0677">Repeat</keyword>
<keyword evidence="4" id="KW-0862">Zinc</keyword>
<keyword evidence="3 5" id="KW-0863">Zinc-finger</keyword>
<evidence type="ECO:0000256" key="6">
    <source>
        <dbReference type="SAM" id="Coils"/>
    </source>
</evidence>
<evidence type="ECO:0000256" key="4">
    <source>
        <dbReference type="ARBA" id="ARBA00022833"/>
    </source>
</evidence>
<feature type="domain" description="C2H2-type" evidence="7">
    <location>
        <begin position="286"/>
        <end position="309"/>
    </location>
</feature>
<keyword evidence="1" id="KW-0479">Metal-binding</keyword>
<dbReference type="PANTHER" id="PTHR24409:SF295">
    <property type="entry name" value="AZ2-RELATED"/>
    <property type="match status" value="1"/>
</dbReference>
<dbReference type="GO" id="GO:0005634">
    <property type="term" value="C:nucleus"/>
    <property type="evidence" value="ECO:0007669"/>
    <property type="project" value="TreeGrafter"/>
</dbReference>
<feature type="coiled-coil region" evidence="6">
    <location>
        <begin position="186"/>
        <end position="223"/>
    </location>
</feature>
<dbReference type="STRING" id="6313.A0A0K0DCJ7"/>
<evidence type="ECO:0000256" key="5">
    <source>
        <dbReference type="PROSITE-ProRule" id="PRU00042"/>
    </source>
</evidence>
<sequence length="505" mass="58476">MAYTEVVDSPTSISDRDPEVSYALTDLSNCRPDPSELQPSNVSAFLTLKNQFQFNPIGIRCSFVDALRDVITVGSVTSLRAFIELVVDVTAHGLDFREFLCSLSTKYAQTWARHYANELFAEMDFERPSTSEFHNNGYVTEHPDGLDNGVYGDQGDIYQYYYMVEDSHEDVLKKEIEEGSKDFVHIRELEMQKENHVKVSNEKRKEKERIIELRRQLAIENRNLQLFCCFVCSKVFTEEENMRQHVSEKHLAFKKVYYNAVNLFDGRFKFGHHLRRHEDTHKHITFMCLHCNREFREEISLQIHLSKVHNVSLDGKKLSKTHRCECGKTFGLKEELSRHRYYCGNKEKIAEQRRRARQELDAMSSVSSARSVSSCSDTASTPSLGSASGRPIKDKSCPFCFLVCASMQSRRRHIERKHRDKLGEVEVDQHQYIKVNSASLPYACDVCSKAFASHASLSTHKKRIHEDMNNHECVTCGRRYPLASELRKHIKRVHEKRSKENVSEL</sequence>
<dbReference type="GO" id="GO:0000977">
    <property type="term" value="F:RNA polymerase II transcription regulatory region sequence-specific DNA binding"/>
    <property type="evidence" value="ECO:0007669"/>
    <property type="project" value="TreeGrafter"/>
</dbReference>
<feature type="domain" description="C2H2-type" evidence="7">
    <location>
        <begin position="471"/>
        <end position="499"/>
    </location>
</feature>
<keyword evidence="6" id="KW-0175">Coiled coil</keyword>
<feature type="domain" description="C2H2-type" evidence="7">
    <location>
        <begin position="442"/>
        <end position="470"/>
    </location>
</feature>
<dbReference type="PROSITE" id="PS00028">
    <property type="entry name" value="ZINC_FINGER_C2H2_1"/>
    <property type="match status" value="4"/>
</dbReference>
<name>A0A0K0DCJ7_ANGCA</name>
<keyword evidence="8" id="KW-1185">Reference proteome</keyword>
<dbReference type="SUPFAM" id="SSF57667">
    <property type="entry name" value="beta-beta-alpha zinc fingers"/>
    <property type="match status" value="1"/>
</dbReference>